<accession>A0A941E801</accession>
<dbReference type="Gene3D" id="3.40.630.30">
    <property type="match status" value="1"/>
</dbReference>
<dbReference type="RefSeq" id="WP_212517857.1">
    <property type="nucleotide sequence ID" value="NZ_JAGSOH010000021.1"/>
</dbReference>
<dbReference type="AlphaFoldDB" id="A0A941E801"/>
<keyword evidence="3" id="KW-1185">Reference proteome</keyword>
<proteinExistence type="predicted"/>
<dbReference type="InterPro" id="IPR000182">
    <property type="entry name" value="GNAT_dom"/>
</dbReference>
<dbReference type="Proteomes" id="UP000676325">
    <property type="component" value="Unassembled WGS sequence"/>
</dbReference>
<comment type="caution">
    <text evidence="2">The sequence shown here is derived from an EMBL/GenBank/DDBJ whole genome shotgun (WGS) entry which is preliminary data.</text>
</comment>
<name>A0A941E801_9ACTN</name>
<feature type="domain" description="N-acetyltransferase" evidence="1">
    <location>
        <begin position="7"/>
        <end position="148"/>
    </location>
</feature>
<dbReference type="InterPro" id="IPR051531">
    <property type="entry name" value="N-acetyltransferase"/>
</dbReference>
<dbReference type="PANTHER" id="PTHR43792">
    <property type="entry name" value="GNAT FAMILY, PUTATIVE (AFU_ORTHOLOGUE AFUA_3G00765)-RELATED-RELATED"/>
    <property type="match status" value="1"/>
</dbReference>
<dbReference type="GO" id="GO:0016747">
    <property type="term" value="F:acyltransferase activity, transferring groups other than amino-acyl groups"/>
    <property type="evidence" value="ECO:0007669"/>
    <property type="project" value="InterPro"/>
</dbReference>
<evidence type="ECO:0000313" key="2">
    <source>
        <dbReference type="EMBL" id="MBR7826711.1"/>
    </source>
</evidence>
<gene>
    <name evidence="2" type="ORF">KDK95_10385</name>
</gene>
<evidence type="ECO:0000313" key="3">
    <source>
        <dbReference type="Proteomes" id="UP000676325"/>
    </source>
</evidence>
<organism evidence="2 3">
    <name type="scientific">Actinospica acidithermotolerans</name>
    <dbReference type="NCBI Taxonomy" id="2828514"/>
    <lineage>
        <taxon>Bacteria</taxon>
        <taxon>Bacillati</taxon>
        <taxon>Actinomycetota</taxon>
        <taxon>Actinomycetes</taxon>
        <taxon>Catenulisporales</taxon>
        <taxon>Actinospicaceae</taxon>
        <taxon>Actinospica</taxon>
    </lineage>
</organism>
<reference evidence="2" key="1">
    <citation type="submission" date="2021-04" db="EMBL/GenBank/DDBJ databases">
        <title>Genome based classification of Actinospica acidithermotolerans sp. nov., an actinobacterium isolated from an Indonesian hot spring.</title>
        <authorList>
            <person name="Kusuma A.B."/>
            <person name="Putra K.E."/>
            <person name="Nafisah S."/>
            <person name="Loh J."/>
            <person name="Nouioui I."/>
            <person name="Goodfellow M."/>
        </authorList>
    </citation>
    <scope>NUCLEOTIDE SEQUENCE</scope>
    <source>
        <strain evidence="2">MGRD01-02</strain>
    </source>
</reference>
<sequence length="166" mass="17992">MLTTTNLTLSPLGPDDAAFFYELSDNRTAAERASDAPWPTPFLTEAMGKFGSDWANEGIGYHLVRLGDGRGPAIGIAGVRFGSLDSTDNLNVYYHIVASERGKGYAVEATRAALEVRGAAGHGTLPVLALIRPENVVSQRVARRLGFTWEEGRLNARGLRVYELVE</sequence>
<evidence type="ECO:0000259" key="1">
    <source>
        <dbReference type="Pfam" id="PF13302"/>
    </source>
</evidence>
<dbReference type="EMBL" id="JAGSOH010000021">
    <property type="protein sequence ID" value="MBR7826711.1"/>
    <property type="molecule type" value="Genomic_DNA"/>
</dbReference>
<dbReference type="InterPro" id="IPR016181">
    <property type="entry name" value="Acyl_CoA_acyltransferase"/>
</dbReference>
<dbReference type="Pfam" id="PF13302">
    <property type="entry name" value="Acetyltransf_3"/>
    <property type="match status" value="1"/>
</dbReference>
<dbReference type="SUPFAM" id="SSF55729">
    <property type="entry name" value="Acyl-CoA N-acyltransferases (Nat)"/>
    <property type="match status" value="1"/>
</dbReference>
<protein>
    <submittedName>
        <fullName evidence="2">GNAT family N-acetyltransferase</fullName>
    </submittedName>
</protein>
<dbReference type="PANTHER" id="PTHR43792:SF1">
    <property type="entry name" value="N-ACETYLTRANSFERASE DOMAIN-CONTAINING PROTEIN"/>
    <property type="match status" value="1"/>
</dbReference>